<dbReference type="PIRSF" id="PIRSF028291">
    <property type="entry name" value="UCP028291"/>
    <property type="match status" value="1"/>
</dbReference>
<organism evidence="1 2">
    <name type="scientific">Oleomonas cavernae</name>
    <dbReference type="NCBI Taxonomy" id="2320859"/>
    <lineage>
        <taxon>Bacteria</taxon>
        <taxon>Pseudomonadati</taxon>
        <taxon>Pseudomonadota</taxon>
        <taxon>Alphaproteobacteria</taxon>
        <taxon>Acetobacterales</taxon>
        <taxon>Acetobacteraceae</taxon>
        <taxon>Oleomonas</taxon>
    </lineage>
</organism>
<dbReference type="InterPro" id="IPR014543">
    <property type="entry name" value="UCP028291"/>
</dbReference>
<evidence type="ECO:0000313" key="2">
    <source>
        <dbReference type="Proteomes" id="UP000284605"/>
    </source>
</evidence>
<dbReference type="AlphaFoldDB" id="A0A418WHG8"/>
<dbReference type="Pfam" id="PF09981">
    <property type="entry name" value="DUF2218"/>
    <property type="match status" value="1"/>
</dbReference>
<protein>
    <submittedName>
        <fullName evidence="1">DUF2218 domain-containing protein</fullName>
    </submittedName>
</protein>
<proteinExistence type="predicted"/>
<dbReference type="Proteomes" id="UP000284605">
    <property type="component" value="Unassembled WGS sequence"/>
</dbReference>
<dbReference type="OrthoDB" id="9806511at2"/>
<keyword evidence="2" id="KW-1185">Reference proteome</keyword>
<name>A0A418WHG8_9PROT</name>
<gene>
    <name evidence="1" type="ORF">D3874_22735</name>
</gene>
<dbReference type="RefSeq" id="WP_119781306.1">
    <property type="nucleotide sequence ID" value="NZ_QYUK01000011.1"/>
</dbReference>
<reference evidence="1 2" key="1">
    <citation type="submission" date="2018-09" db="EMBL/GenBank/DDBJ databases">
        <authorList>
            <person name="Zhu H."/>
        </authorList>
    </citation>
    <scope>NUCLEOTIDE SEQUENCE [LARGE SCALE GENOMIC DNA]</scope>
    <source>
        <strain evidence="1 2">K1W22B-8</strain>
    </source>
</reference>
<evidence type="ECO:0000313" key="1">
    <source>
        <dbReference type="EMBL" id="RJF89440.1"/>
    </source>
</evidence>
<accession>A0A418WHG8</accession>
<dbReference type="Gene3D" id="3.30.310.50">
    <property type="entry name" value="Alpha-D-phosphohexomutase, C-terminal domain"/>
    <property type="match status" value="1"/>
</dbReference>
<sequence length="96" mass="10356">MMKSHALVATAAARRYMGQMCKHFGHKLPVELTDSHGTIAFPIGTCLMEAGPEGLRLSAEAADEPSLARLQEVIASHLARFAFREVPAIVWAPISA</sequence>
<comment type="caution">
    <text evidence="1">The sequence shown here is derived from an EMBL/GenBank/DDBJ whole genome shotgun (WGS) entry which is preliminary data.</text>
</comment>
<dbReference type="EMBL" id="QYUK01000011">
    <property type="protein sequence ID" value="RJF89440.1"/>
    <property type="molecule type" value="Genomic_DNA"/>
</dbReference>